<reference evidence="2 3" key="1">
    <citation type="submission" date="2019-07" db="EMBL/GenBank/DDBJ databases">
        <title>Draft genome for Streptomyces benahoarensis MZ03-48.</title>
        <authorList>
            <person name="Gonzalez-Pimentel J.L."/>
        </authorList>
    </citation>
    <scope>NUCLEOTIDE SEQUENCE [LARGE SCALE GENOMIC DNA]</scope>
    <source>
        <strain evidence="2 3">MZ03-48</strain>
    </source>
</reference>
<evidence type="ECO:0000313" key="2">
    <source>
        <dbReference type="EMBL" id="TSB28293.1"/>
    </source>
</evidence>
<accession>A0A553YGV8</accession>
<evidence type="ECO:0008006" key="4">
    <source>
        <dbReference type="Google" id="ProtNLM"/>
    </source>
</evidence>
<dbReference type="AlphaFoldDB" id="A0A553YGV8"/>
<protein>
    <recommendedName>
        <fullName evidence="4">Secreted protein</fullName>
    </recommendedName>
</protein>
<evidence type="ECO:0000256" key="1">
    <source>
        <dbReference type="SAM" id="SignalP"/>
    </source>
</evidence>
<dbReference type="EMBL" id="VKLS01000542">
    <property type="protein sequence ID" value="TSB28293.1"/>
    <property type="molecule type" value="Genomic_DNA"/>
</dbReference>
<keyword evidence="3" id="KW-1185">Reference proteome</keyword>
<evidence type="ECO:0000313" key="3">
    <source>
        <dbReference type="Proteomes" id="UP000320888"/>
    </source>
</evidence>
<dbReference type="Proteomes" id="UP000320888">
    <property type="component" value="Unassembled WGS sequence"/>
</dbReference>
<proteinExistence type="predicted"/>
<feature type="chain" id="PRO_5022007137" description="Secreted protein" evidence="1">
    <location>
        <begin position="29"/>
        <end position="136"/>
    </location>
</feature>
<keyword evidence="1" id="KW-0732">Signal</keyword>
<sequence>MRHPVRRSLAVAAAAVGLVAFGATAAQADSDWVPSDRTDLGVFHALTAADGGRVILPPSDDCDPAPGEICRVDPEDPTGYFVTRQASLRSGEEGKLIPRVPAADGDTGRVICDQNGDCWTDRIDPTVPSIPGQPRG</sequence>
<name>A0A553YGV8_9ACTN</name>
<feature type="signal peptide" evidence="1">
    <location>
        <begin position="1"/>
        <end position="28"/>
    </location>
</feature>
<gene>
    <name evidence="2" type="ORF">FNZ23_26600</name>
</gene>
<comment type="caution">
    <text evidence="2">The sequence shown here is derived from an EMBL/GenBank/DDBJ whole genome shotgun (WGS) entry which is preliminary data.</text>
</comment>
<dbReference type="RefSeq" id="WP_143943550.1">
    <property type="nucleotide sequence ID" value="NZ_VKLS01000542.1"/>
</dbReference>
<organism evidence="2 3">
    <name type="scientific">Streptomyces benahoarensis</name>
    <dbReference type="NCBI Taxonomy" id="2595054"/>
    <lineage>
        <taxon>Bacteria</taxon>
        <taxon>Bacillati</taxon>
        <taxon>Actinomycetota</taxon>
        <taxon>Actinomycetes</taxon>
        <taxon>Kitasatosporales</taxon>
        <taxon>Streptomycetaceae</taxon>
        <taxon>Streptomyces</taxon>
    </lineage>
</organism>